<organism evidence="2 3">
    <name type="scientific">Phytophthora megakarya</name>
    <dbReference type="NCBI Taxonomy" id="4795"/>
    <lineage>
        <taxon>Eukaryota</taxon>
        <taxon>Sar</taxon>
        <taxon>Stramenopiles</taxon>
        <taxon>Oomycota</taxon>
        <taxon>Peronosporomycetes</taxon>
        <taxon>Peronosporales</taxon>
        <taxon>Peronosporaceae</taxon>
        <taxon>Phytophthora</taxon>
    </lineage>
</organism>
<comment type="caution">
    <text evidence="2">The sequence shown here is derived from an EMBL/GenBank/DDBJ whole genome shotgun (WGS) entry which is preliminary data.</text>
</comment>
<name>A0A225WUV5_9STRA</name>
<keyword evidence="3" id="KW-1185">Reference proteome</keyword>
<accession>A0A225WUV5</accession>
<dbReference type="Proteomes" id="UP000198211">
    <property type="component" value="Unassembled WGS sequence"/>
</dbReference>
<evidence type="ECO:0000256" key="1">
    <source>
        <dbReference type="SAM" id="MobiDB-lite"/>
    </source>
</evidence>
<feature type="compositionally biased region" description="Acidic residues" evidence="1">
    <location>
        <begin position="123"/>
        <end position="140"/>
    </location>
</feature>
<dbReference type="EMBL" id="NBNE01000225">
    <property type="protein sequence ID" value="OWZ21436.1"/>
    <property type="molecule type" value="Genomic_DNA"/>
</dbReference>
<dbReference type="OrthoDB" id="129686at2759"/>
<dbReference type="PANTHER" id="PTHR37069">
    <property type="entry name" value="DDE_TNP_1_7 DOMAIN-CONTAINING PROTEIN"/>
    <property type="match status" value="1"/>
</dbReference>
<evidence type="ECO:0000313" key="2">
    <source>
        <dbReference type="EMBL" id="OWZ21436.1"/>
    </source>
</evidence>
<reference evidence="3" key="1">
    <citation type="submission" date="2017-03" db="EMBL/GenBank/DDBJ databases">
        <title>Phytopthora megakarya and P. palmivora, two closely related causual agents of cacao black pod achieved similar genome size and gene model numbers by different mechanisms.</title>
        <authorList>
            <person name="Ali S."/>
            <person name="Shao J."/>
            <person name="Larry D.J."/>
            <person name="Kronmiller B."/>
            <person name="Shen D."/>
            <person name="Strem M.D."/>
            <person name="Melnick R.L."/>
            <person name="Guiltinan M.J."/>
            <person name="Tyler B.M."/>
            <person name="Meinhardt L.W."/>
            <person name="Bailey B.A."/>
        </authorList>
    </citation>
    <scope>NUCLEOTIDE SEQUENCE [LARGE SCALE GENOMIC DNA]</scope>
    <source>
        <strain evidence="3">zdho120</strain>
    </source>
</reference>
<feature type="region of interest" description="Disordered" evidence="1">
    <location>
        <begin position="32"/>
        <end position="141"/>
    </location>
</feature>
<dbReference type="PANTHER" id="PTHR37069:SF2">
    <property type="entry name" value="PIGGYBAC TRANSPOSABLE ELEMENT-DERIVED PROTEIN DOMAIN-CONTAINING PROTEIN"/>
    <property type="match status" value="1"/>
</dbReference>
<feature type="compositionally biased region" description="Low complexity" evidence="1">
    <location>
        <begin position="98"/>
        <end position="111"/>
    </location>
</feature>
<dbReference type="AlphaFoldDB" id="A0A225WUV5"/>
<sequence>MRLDYASYHANFILPSTDNPVVDESQLLIDTQLPGDPVIKEERAPNTPVASSRPELRIATSPHAVGDDGWAKDIRSRRNLSAEYGEADPGDEEMKESASVPDVPAGDVPVGDSDDPNILVPGEEPEDGDASVYDDDEDLGPLELDPGIVDEDVSPPELHFDKSLLGAVRGVAKIVRVDLKSDFLKNMKANGWPTPLYQTPYPYMNEPYENRPEDWMSNDYPDRFGGKGGLLSLRWLQRLRLWKHFSSPRLLEAIAGTTNDYFMENLDPRVEAQLV</sequence>
<feature type="compositionally biased region" description="Acidic residues" evidence="1">
    <location>
        <begin position="85"/>
        <end position="94"/>
    </location>
</feature>
<gene>
    <name evidence="2" type="ORF">PHMEG_0004015</name>
</gene>
<evidence type="ECO:0000313" key="3">
    <source>
        <dbReference type="Proteomes" id="UP000198211"/>
    </source>
</evidence>
<proteinExistence type="predicted"/>
<feature type="compositionally biased region" description="Basic and acidic residues" evidence="1">
    <location>
        <begin position="65"/>
        <end position="76"/>
    </location>
</feature>
<protein>
    <submittedName>
        <fullName evidence="2">Uncharacterized protein</fullName>
    </submittedName>
</protein>